<gene>
    <name evidence="1" type="ORF">S12H4_49971</name>
</gene>
<dbReference type="EMBL" id="BARW01031412">
    <property type="protein sequence ID" value="GAJ03183.1"/>
    <property type="molecule type" value="Genomic_DNA"/>
</dbReference>
<reference evidence="1" key="1">
    <citation type="journal article" date="2014" name="Front. Microbiol.">
        <title>High frequency of phylogenetically diverse reductive dehalogenase-homologous genes in deep subseafloor sedimentary metagenomes.</title>
        <authorList>
            <person name="Kawai M."/>
            <person name="Futagami T."/>
            <person name="Toyoda A."/>
            <person name="Takaki Y."/>
            <person name="Nishi S."/>
            <person name="Hori S."/>
            <person name="Arai W."/>
            <person name="Tsubouchi T."/>
            <person name="Morono Y."/>
            <person name="Uchiyama I."/>
            <person name="Ito T."/>
            <person name="Fujiyama A."/>
            <person name="Inagaki F."/>
            <person name="Takami H."/>
        </authorList>
    </citation>
    <scope>NUCLEOTIDE SEQUENCE</scope>
    <source>
        <strain evidence="1">Expedition CK06-06</strain>
    </source>
</reference>
<dbReference type="AlphaFoldDB" id="X1TCY9"/>
<proteinExistence type="predicted"/>
<comment type="caution">
    <text evidence="1">The sequence shown here is derived from an EMBL/GenBank/DDBJ whole genome shotgun (WGS) entry which is preliminary data.</text>
</comment>
<organism evidence="1">
    <name type="scientific">marine sediment metagenome</name>
    <dbReference type="NCBI Taxonomy" id="412755"/>
    <lineage>
        <taxon>unclassified sequences</taxon>
        <taxon>metagenomes</taxon>
        <taxon>ecological metagenomes</taxon>
    </lineage>
</organism>
<accession>X1TCY9</accession>
<feature type="non-terminal residue" evidence="1">
    <location>
        <position position="232"/>
    </location>
</feature>
<evidence type="ECO:0000313" key="1">
    <source>
        <dbReference type="EMBL" id="GAJ03183.1"/>
    </source>
</evidence>
<protein>
    <submittedName>
        <fullName evidence="1">Uncharacterized protein</fullName>
    </submittedName>
</protein>
<sequence>MATVEITTKREQATHFGLFRASPGGNQSIFVRRKVGEPTDYMHTKSKKVKRQREVFGQASIHYSHLTSLQKEDLKHQVEEVEYIRDHGKSDIKVLQGRALFISKDIHALIETAKQTEMPLTICILSVEPTGQPIDVPILLVRAYPYPKTEYPDYHPYPGTNIFYPVPRLEGRYYVAAINPPLAHYVFFYYSLDQLLKGQCHTFGPYIFEDSVAPYCQRTRYGYPNWHFHPPT</sequence>
<name>X1TCY9_9ZZZZ</name>